<dbReference type="Pfam" id="PF14912">
    <property type="entry name" value="THEG"/>
    <property type="match status" value="2"/>
</dbReference>
<dbReference type="InterPro" id="IPR006623">
    <property type="entry name" value="THEG"/>
</dbReference>
<organism evidence="1 2">
    <name type="scientific">Aphis craccivora</name>
    <name type="common">Cowpea aphid</name>
    <dbReference type="NCBI Taxonomy" id="307492"/>
    <lineage>
        <taxon>Eukaryota</taxon>
        <taxon>Metazoa</taxon>
        <taxon>Ecdysozoa</taxon>
        <taxon>Arthropoda</taxon>
        <taxon>Hexapoda</taxon>
        <taxon>Insecta</taxon>
        <taxon>Pterygota</taxon>
        <taxon>Neoptera</taxon>
        <taxon>Paraneoptera</taxon>
        <taxon>Hemiptera</taxon>
        <taxon>Sternorrhyncha</taxon>
        <taxon>Aphidomorpha</taxon>
        <taxon>Aphidoidea</taxon>
        <taxon>Aphididae</taxon>
        <taxon>Aphidini</taxon>
        <taxon>Aphis</taxon>
        <taxon>Aphis</taxon>
    </lineage>
</organism>
<dbReference type="SMART" id="SM00705">
    <property type="entry name" value="THEG"/>
    <property type="match status" value="3"/>
</dbReference>
<sequence>MAYKQMYQDNMANNIFEDRHGHPGQKTRVSFNKTDNVKISMEKLQPANVNKRFVLNEPTALTRYDARTKIEVAEEKESNMRIDSLYRPSSRIERLAMPLARWRKPLVRLVAVSKKVDQQIPWCKKGPNAPNNQVKVMNPKTQPSAITKTGVSPAALKYEPSDNIKRLAKHRKILKVDDDKQCFSVKPSSLMYKPSLRINQLAMPRTQNREMKK</sequence>
<name>A0A6G0YMH8_APHCR</name>
<dbReference type="Proteomes" id="UP000478052">
    <property type="component" value="Unassembled WGS sequence"/>
</dbReference>
<dbReference type="OrthoDB" id="25466at2759"/>
<dbReference type="EMBL" id="VUJU01003305">
    <property type="protein sequence ID" value="KAF0758425.1"/>
    <property type="molecule type" value="Genomic_DNA"/>
</dbReference>
<evidence type="ECO:0000313" key="2">
    <source>
        <dbReference type="Proteomes" id="UP000478052"/>
    </source>
</evidence>
<comment type="caution">
    <text evidence="1">The sequence shown here is derived from an EMBL/GenBank/DDBJ whole genome shotgun (WGS) entry which is preliminary data.</text>
</comment>
<keyword evidence="2" id="KW-1185">Reference proteome</keyword>
<dbReference type="AlphaFoldDB" id="A0A6G0YMH8"/>
<evidence type="ECO:0000313" key="1">
    <source>
        <dbReference type="EMBL" id="KAF0758425.1"/>
    </source>
</evidence>
<gene>
    <name evidence="1" type="ORF">FWK35_00030693</name>
</gene>
<accession>A0A6G0YMH8</accession>
<protein>
    <submittedName>
        <fullName evidence="1">Uncharacterized protein</fullName>
    </submittedName>
</protein>
<proteinExistence type="predicted"/>
<reference evidence="1 2" key="1">
    <citation type="submission" date="2019-08" db="EMBL/GenBank/DDBJ databases">
        <title>Whole genome of Aphis craccivora.</title>
        <authorList>
            <person name="Voronova N.V."/>
            <person name="Shulinski R.S."/>
            <person name="Bandarenka Y.V."/>
            <person name="Zhorov D.G."/>
            <person name="Warner D."/>
        </authorList>
    </citation>
    <scope>NUCLEOTIDE SEQUENCE [LARGE SCALE GENOMIC DNA]</scope>
    <source>
        <strain evidence="1">180601</strain>
        <tissue evidence="1">Whole Body</tissue>
    </source>
</reference>